<feature type="domain" description="Amidase" evidence="5">
    <location>
        <begin position="440"/>
        <end position="905"/>
    </location>
</feature>
<dbReference type="PROSITE" id="PS00571">
    <property type="entry name" value="AMIDASES"/>
    <property type="match status" value="1"/>
</dbReference>
<dbReference type="EMBL" id="NCSJ02000076">
    <property type="protein sequence ID" value="RFU31396.1"/>
    <property type="molecule type" value="Genomic_DNA"/>
</dbReference>
<dbReference type="Pfam" id="PF10343">
    <property type="entry name" value="Q_salvage"/>
    <property type="match status" value="1"/>
</dbReference>
<keyword evidence="7" id="KW-1185">Reference proteome</keyword>
<evidence type="ECO:0000256" key="2">
    <source>
        <dbReference type="ARBA" id="ARBA00009199"/>
    </source>
</evidence>
<dbReference type="Proteomes" id="UP000258309">
    <property type="component" value="Unassembled WGS sequence"/>
</dbReference>
<comment type="catalytic activity">
    <reaction evidence="1">
        <text>a monocarboxylic acid amide + H2O = a monocarboxylate + NH4(+)</text>
        <dbReference type="Rhea" id="RHEA:12020"/>
        <dbReference type="ChEBI" id="CHEBI:15377"/>
        <dbReference type="ChEBI" id="CHEBI:28938"/>
        <dbReference type="ChEBI" id="CHEBI:35757"/>
        <dbReference type="ChEBI" id="CHEBI:83628"/>
        <dbReference type="EC" id="3.5.1.4"/>
    </reaction>
</comment>
<dbReference type="SUPFAM" id="SSF75304">
    <property type="entry name" value="Amidase signature (AS) enzymes"/>
    <property type="match status" value="1"/>
</dbReference>
<dbReference type="EC" id="3.5.1.4" evidence="3"/>
<protein>
    <recommendedName>
        <fullName evidence="3">amidase</fullName>
        <ecNumber evidence="3">3.5.1.4</ecNumber>
    </recommendedName>
</protein>
<evidence type="ECO:0000256" key="4">
    <source>
        <dbReference type="ARBA" id="ARBA00022801"/>
    </source>
</evidence>
<dbReference type="AlphaFoldDB" id="A0A3E2HDA6"/>
<feature type="non-terminal residue" evidence="6">
    <location>
        <position position="1"/>
    </location>
</feature>
<accession>A0A3E2HDA6</accession>
<proteinExistence type="inferred from homology"/>
<keyword evidence="4" id="KW-0378">Hydrolase</keyword>
<evidence type="ECO:0000313" key="6">
    <source>
        <dbReference type="EMBL" id="RFU31396.1"/>
    </source>
</evidence>
<reference evidence="6 7" key="1">
    <citation type="submission" date="2018-05" db="EMBL/GenBank/DDBJ databases">
        <title>Draft genome sequence of Scytalidium lignicola DSM 105466, a ubiquitous saprotrophic fungus.</title>
        <authorList>
            <person name="Buettner E."/>
            <person name="Gebauer A.M."/>
            <person name="Hofrichter M."/>
            <person name="Liers C."/>
            <person name="Kellner H."/>
        </authorList>
    </citation>
    <scope>NUCLEOTIDE SEQUENCE [LARGE SCALE GENOMIC DNA]</scope>
    <source>
        <strain evidence="6 7">DSM 105466</strain>
    </source>
</reference>
<dbReference type="OrthoDB" id="6428749at2759"/>
<dbReference type="InterPro" id="IPR020556">
    <property type="entry name" value="Amidase_CS"/>
</dbReference>
<dbReference type="InterPro" id="IPR019438">
    <property type="entry name" value="Q_salvage"/>
</dbReference>
<gene>
    <name evidence="6" type="ORF">B7463_g4938</name>
</gene>
<dbReference type="Gene3D" id="3.90.1300.10">
    <property type="entry name" value="Amidase signature (AS) domain"/>
    <property type="match status" value="1"/>
</dbReference>
<evidence type="ECO:0000313" key="7">
    <source>
        <dbReference type="Proteomes" id="UP000258309"/>
    </source>
</evidence>
<comment type="similarity">
    <text evidence="2">Belongs to the amidase family.</text>
</comment>
<name>A0A3E2HDA6_SCYLI</name>
<evidence type="ECO:0000259" key="5">
    <source>
        <dbReference type="Pfam" id="PF01425"/>
    </source>
</evidence>
<dbReference type="Pfam" id="PF01425">
    <property type="entry name" value="Amidase"/>
    <property type="match status" value="1"/>
</dbReference>
<dbReference type="InterPro" id="IPR023631">
    <property type="entry name" value="Amidase_dom"/>
</dbReference>
<feature type="non-terminal residue" evidence="6">
    <location>
        <position position="919"/>
    </location>
</feature>
<dbReference type="GO" id="GO:0004040">
    <property type="term" value="F:amidase activity"/>
    <property type="evidence" value="ECO:0007669"/>
    <property type="project" value="UniProtKB-EC"/>
</dbReference>
<sequence>MSDDEADPELLELLRQHFMKSAVIEVPETHVLDGAEYVYNNSIDVAIDYQSTKAAATMIYEEMQKKEYSTQTWSVHELHPKEKNERTVDFIFTMDLLNFSFWSENPDDERFAIEYRSKKWTGYWSLVAALQRALDEDIPVTSSDFWQNELECTEEVMKHVFRSCTEEEIPMFAERLSCLREAGRVLYEKYECRFSRCIEAANHSAAALVNLLAKDFPCFNDAAQFEGRKTVRFLKRAQICVADIWAAFNGEGYGQFNDIDKITMFADYRVPQILNTLGCLWYSPPLEHTIRQKKPIESGHTWEIQLRGCSIWCVELIRREILRQHPDAKVNAILIDFFLYDTMKEREAERKEEIPHHRTRYFLIMGQKYKEMAAIAQKRRDDAIPTEYLLKNISKADLPRNLTGIHRSSGHFTPEELQIIETEPEGILSNIKQGKWTSLEVTKAFCKSAVVAQQLTNCLTEILFKEAFDRAQFLDSYLKRTGKTIGPLHGLPISLKDCMIVPPHPASVGMACYANEPTKPEDETILVTLLRKLGAVFYVKTTTPTAMMMMETISNVWGETNNAYQSGTSPGGSSGGEGALISLKGSPLGIGTDIGGSIRLPSAFNNLYGLKPTFGRFPGYGSKSGIPGQDFIYANNGPMARSLESLKIYCKAVLSQEAAPWLYDPKCFAIPWREDVIPKGRKLRIGIISDNDGEITVHPPIIRGLAMTKKALEAAGHEVFEWTPISHPEIVKGVNEAFFTLGGAAIIGLTKQNEEPVFGSMKPYEEIYNKGEAGTLGPTKLREMIYQRNAYQKQYVDHWTATAVDGKEPMDAIITATSPWTAPRLGITQKLFCINYTGVWNLLDYPVCTFPVTFADKNIDKKRDSWVPLNDLDAGIQADYDPEFYDGTPVVLQCVGRRFEDEKVLDMTSIIADALKAHS</sequence>
<evidence type="ECO:0000256" key="1">
    <source>
        <dbReference type="ARBA" id="ARBA00001311"/>
    </source>
</evidence>
<organism evidence="6 7">
    <name type="scientific">Scytalidium lignicola</name>
    <name type="common">Hyphomycete</name>
    <dbReference type="NCBI Taxonomy" id="5539"/>
    <lineage>
        <taxon>Eukaryota</taxon>
        <taxon>Fungi</taxon>
        <taxon>Dikarya</taxon>
        <taxon>Ascomycota</taxon>
        <taxon>Pezizomycotina</taxon>
        <taxon>Leotiomycetes</taxon>
        <taxon>Leotiomycetes incertae sedis</taxon>
        <taxon>Scytalidium</taxon>
    </lineage>
</organism>
<dbReference type="InterPro" id="IPR036928">
    <property type="entry name" value="AS_sf"/>
</dbReference>
<evidence type="ECO:0000256" key="3">
    <source>
        <dbReference type="ARBA" id="ARBA00012922"/>
    </source>
</evidence>
<dbReference type="PANTHER" id="PTHR46072">
    <property type="entry name" value="AMIDASE-RELATED-RELATED"/>
    <property type="match status" value="1"/>
</dbReference>
<comment type="caution">
    <text evidence="6">The sequence shown here is derived from an EMBL/GenBank/DDBJ whole genome shotgun (WGS) entry which is preliminary data.</text>
</comment>
<dbReference type="STRING" id="5539.A0A3E2HDA6"/>
<dbReference type="PANTHER" id="PTHR46072:SF11">
    <property type="entry name" value="AMIDASE-RELATED"/>
    <property type="match status" value="1"/>
</dbReference>